<reference evidence="1 2" key="1">
    <citation type="submission" date="2023-01" db="EMBL/GenBank/DDBJ databases">
        <title>Novel diversity within Roseofilum (Cyanobacteria; Desertifilaceae) from marine benthic mats with descriptions of four novel species.</title>
        <authorList>
            <person name="Wang Y."/>
            <person name="Berthold D.E."/>
            <person name="Hu J."/>
            <person name="Lefler F.W."/>
            <person name="Laughinghouse H.D. IV."/>
        </authorList>
    </citation>
    <scope>NUCLEOTIDE SEQUENCE [LARGE SCALE GENOMIC DNA]</scope>
    <source>
        <strain evidence="1 2">BLCC-M114</strain>
    </source>
</reference>
<keyword evidence="2" id="KW-1185">Reference proteome</keyword>
<dbReference type="RefSeq" id="WP_283766808.1">
    <property type="nucleotide sequence ID" value="NZ_JAQOSO010000055.1"/>
</dbReference>
<name>A0ABT7B5N3_9CYAN</name>
<proteinExistence type="predicted"/>
<dbReference type="Proteomes" id="UP001235849">
    <property type="component" value="Unassembled WGS sequence"/>
</dbReference>
<dbReference type="EMBL" id="JAQOSO010000055">
    <property type="protein sequence ID" value="MDJ1174478.1"/>
    <property type="molecule type" value="Genomic_DNA"/>
</dbReference>
<comment type="caution">
    <text evidence="1">The sequence shown here is derived from an EMBL/GenBank/DDBJ whole genome shotgun (WGS) entry which is preliminary data.</text>
</comment>
<evidence type="ECO:0000313" key="2">
    <source>
        <dbReference type="Proteomes" id="UP001235849"/>
    </source>
</evidence>
<accession>A0ABT7B5N3</accession>
<organism evidence="1 2">
    <name type="scientific">Roseofilum capinflatum BLCC-M114</name>
    <dbReference type="NCBI Taxonomy" id="3022440"/>
    <lineage>
        <taxon>Bacteria</taxon>
        <taxon>Bacillati</taxon>
        <taxon>Cyanobacteriota</taxon>
        <taxon>Cyanophyceae</taxon>
        <taxon>Desertifilales</taxon>
        <taxon>Desertifilaceae</taxon>
        <taxon>Roseofilum</taxon>
        <taxon>Roseofilum capinflatum</taxon>
    </lineage>
</organism>
<evidence type="ECO:0000313" key="1">
    <source>
        <dbReference type="EMBL" id="MDJ1174478.1"/>
    </source>
</evidence>
<gene>
    <name evidence="1" type="ORF">PMG25_10290</name>
</gene>
<protein>
    <recommendedName>
        <fullName evidence="3">Abortive infection protein-like C-terminal domain-containing protein</fullName>
    </recommendedName>
</protein>
<sequence>MINKQFTESLRRKIDLLKLLMIQYVTDERKDGQPDGYKKFYSEIWSELKDLNWENPNPYKSLEAFWVYCRKNLNTYAERRAYVEDLYADILLKTDELERRSSRSRHWKKANNLLKDELDPVRIQWQKAKNFIYSANPDYENAIKEAINSIESCLKILLNEPRKTLGYLIKSDNLDADIAKLVSQAYGIASNKNGIRHGGTSIENLSKDEAEFFLDFCAIAIIYIIAKLKK</sequence>
<evidence type="ECO:0008006" key="3">
    <source>
        <dbReference type="Google" id="ProtNLM"/>
    </source>
</evidence>